<dbReference type="Proteomes" id="UP001222932">
    <property type="component" value="Unassembled WGS sequence"/>
</dbReference>
<sequence length="421" mass="46393">MLGAPLLPLPVHFASGTPYASPPLPGTPYSTTPPRVRTPFPPRDRERAMTSAAGRFTLAMYPDIADAIILSASYSTQTTLRQVCAYFRERIDTLHCTHIALRTAMCRSPLLTPSLRPRPSMRAVSASGVHLVASRPDRVVRHDADRIWGYFYCGNAVPGLGFGLAFGGGILYEPPERQKALLKHVCVLDVYANDIDWEFAGPRAQLDATISALDPSKVHTVRFAEEADPWWYTRTLAPRLVVFDLRHFDAARPGKHSTHSYSLSCPVIPPSAATVVIHVPIVQWRFASPPLTGFIAHEGTERIILLFRRRHADRHRADWDGVPPPLGVLHKLLQDNHARFPGLELLVVGADGVDPSVFGRALDGEGSVGQRLARSVRDSAGALGWNEAVDPGECIKAMGVDEFQDTVGGEWETYTQFPQYE</sequence>
<name>A0AAD3TY44_9TREE</name>
<dbReference type="AlphaFoldDB" id="A0AAD3TY44"/>
<reference evidence="2" key="2">
    <citation type="submission" date="2023-06" db="EMBL/GenBank/DDBJ databases">
        <authorList>
            <person name="Kobayashi Y."/>
            <person name="Kayamori A."/>
            <person name="Aoki K."/>
            <person name="Shiwa Y."/>
            <person name="Fujita N."/>
            <person name="Sugita T."/>
            <person name="Iwasaki W."/>
            <person name="Tanaka N."/>
            <person name="Takashima M."/>
        </authorList>
    </citation>
    <scope>NUCLEOTIDE SEQUENCE</scope>
    <source>
        <strain evidence="2">HIS016</strain>
    </source>
</reference>
<gene>
    <name evidence="2" type="ORF">CspeluHIS016_0600810</name>
</gene>
<accession>A0AAD3TY44</accession>
<organism evidence="2 3">
    <name type="scientific">Cutaneotrichosporon spelunceum</name>
    <dbReference type="NCBI Taxonomy" id="1672016"/>
    <lineage>
        <taxon>Eukaryota</taxon>
        <taxon>Fungi</taxon>
        <taxon>Dikarya</taxon>
        <taxon>Basidiomycota</taxon>
        <taxon>Agaricomycotina</taxon>
        <taxon>Tremellomycetes</taxon>
        <taxon>Trichosporonales</taxon>
        <taxon>Trichosporonaceae</taxon>
        <taxon>Cutaneotrichosporon</taxon>
    </lineage>
</organism>
<feature type="region of interest" description="Disordered" evidence="1">
    <location>
        <begin position="22"/>
        <end position="44"/>
    </location>
</feature>
<dbReference type="EMBL" id="BTCM01000006">
    <property type="protein sequence ID" value="GMK58639.1"/>
    <property type="molecule type" value="Genomic_DNA"/>
</dbReference>
<proteinExistence type="predicted"/>
<keyword evidence="3" id="KW-1185">Reference proteome</keyword>
<comment type="caution">
    <text evidence="2">The sequence shown here is derived from an EMBL/GenBank/DDBJ whole genome shotgun (WGS) entry which is preliminary data.</text>
</comment>
<evidence type="ECO:0000256" key="1">
    <source>
        <dbReference type="SAM" id="MobiDB-lite"/>
    </source>
</evidence>
<evidence type="ECO:0000313" key="2">
    <source>
        <dbReference type="EMBL" id="GMK58639.1"/>
    </source>
</evidence>
<protein>
    <submittedName>
        <fullName evidence="2">Uncharacterized protein</fullName>
    </submittedName>
</protein>
<reference evidence="2" key="1">
    <citation type="journal article" date="2023" name="BMC Genomics">
        <title>Chromosome-level genome assemblies of Cutaneotrichosporon spp. (Trichosporonales, Basidiomycota) reveal imbalanced evolution between nucleotide sequences and chromosome synteny.</title>
        <authorList>
            <person name="Kobayashi Y."/>
            <person name="Kayamori A."/>
            <person name="Aoki K."/>
            <person name="Shiwa Y."/>
            <person name="Matsutani M."/>
            <person name="Fujita N."/>
            <person name="Sugita T."/>
            <person name="Iwasaki W."/>
            <person name="Tanaka N."/>
            <person name="Takashima M."/>
        </authorList>
    </citation>
    <scope>NUCLEOTIDE SEQUENCE</scope>
    <source>
        <strain evidence="2">HIS016</strain>
    </source>
</reference>
<evidence type="ECO:0000313" key="3">
    <source>
        <dbReference type="Proteomes" id="UP001222932"/>
    </source>
</evidence>